<gene>
    <name evidence="1" type="ORF">MRB53_008019</name>
</gene>
<accession>A0ACC2MKM2</accession>
<comment type="caution">
    <text evidence="1">The sequence shown here is derived from an EMBL/GenBank/DDBJ whole genome shotgun (WGS) entry which is preliminary data.</text>
</comment>
<reference evidence="1 2" key="1">
    <citation type="journal article" date="2022" name="Hortic Res">
        <title>A haplotype resolved chromosomal level avocado genome allows analysis of novel avocado genes.</title>
        <authorList>
            <person name="Nath O."/>
            <person name="Fletcher S.J."/>
            <person name="Hayward A."/>
            <person name="Shaw L.M."/>
            <person name="Masouleh A.K."/>
            <person name="Furtado A."/>
            <person name="Henry R.J."/>
            <person name="Mitter N."/>
        </authorList>
    </citation>
    <scope>NUCLEOTIDE SEQUENCE [LARGE SCALE GENOMIC DNA]</scope>
    <source>
        <strain evidence="2">cv. Hass</strain>
    </source>
</reference>
<keyword evidence="2" id="KW-1185">Reference proteome</keyword>
<protein>
    <submittedName>
        <fullName evidence="1">Uncharacterized protein</fullName>
    </submittedName>
</protein>
<evidence type="ECO:0000313" key="1">
    <source>
        <dbReference type="EMBL" id="KAJ8646271.1"/>
    </source>
</evidence>
<organism evidence="1 2">
    <name type="scientific">Persea americana</name>
    <name type="common">Avocado</name>
    <dbReference type="NCBI Taxonomy" id="3435"/>
    <lineage>
        <taxon>Eukaryota</taxon>
        <taxon>Viridiplantae</taxon>
        <taxon>Streptophyta</taxon>
        <taxon>Embryophyta</taxon>
        <taxon>Tracheophyta</taxon>
        <taxon>Spermatophyta</taxon>
        <taxon>Magnoliopsida</taxon>
        <taxon>Magnoliidae</taxon>
        <taxon>Laurales</taxon>
        <taxon>Lauraceae</taxon>
        <taxon>Persea</taxon>
    </lineage>
</organism>
<name>A0ACC2MKM2_PERAE</name>
<dbReference type="EMBL" id="CM056810">
    <property type="protein sequence ID" value="KAJ8646271.1"/>
    <property type="molecule type" value="Genomic_DNA"/>
</dbReference>
<sequence>MESSEQLNVEMGTGSSAQNHKKDSSDDYDDDDLWCEDGSFYDGSSDGLTKASDLKREWDRRHNQFYTIGYRDGLTAGKEAAAQEGFNAGFKQSVLVGHSWGLVRGVTGALACLPDDLKEKLVGKVEARDRFQNLYESVHSISSRDALKLFHDNILRSGSEQPQNKGNVDVEIVEGDISECNQLGRFSRELDCLLHDCPSVELHAAVDRQTVR</sequence>
<proteinExistence type="predicted"/>
<evidence type="ECO:0000313" key="2">
    <source>
        <dbReference type="Proteomes" id="UP001234297"/>
    </source>
</evidence>
<dbReference type="Proteomes" id="UP001234297">
    <property type="component" value="Chromosome 2"/>
</dbReference>